<keyword evidence="2" id="KW-1185">Reference proteome</keyword>
<dbReference type="PANTHER" id="PTHR48174">
    <property type="entry name" value="DUF946 FAMILY PROTEIN"/>
    <property type="match status" value="1"/>
</dbReference>
<proteinExistence type="predicted"/>
<dbReference type="AlphaFoldDB" id="A0A9Q0S6T1"/>
<sequence>MSGSMKVTTIVYYFVTISLCTPVPINNNNKLFPEQETVESLVRRWAPLVWLSPGERFMPGDVTEFLQHVHAEKNKPSSTPLNEVNYEYLDDEIVKYYESENEVNKIARRDEPNQWEKRNKRMFKDRNFLLDYIIDLPIGRRSANWFLVTNDDVDDLLKDNSSFIYGQNPNSAPIPIYAMISLCDSTVPSVSSPSLHLNEISYNNNERMDKPSRIPYIPITIPEPFPYPFDQSKNVTLFSGDSISVNHSTHHRTKRHELDNGGLDDVEKVHVDYMRPINYHRPTSTIPDGKKVIPSFHVTYWMFYPYSQGKTMCTINLGPLGRLPIPLIFGVCLGTKKDFGSHIGDWEHMSLYFKGRSEPEEMYISTHDAGAYYMYERLTGTFDFRSQETRKGILQRPNFPKTVRTSQDHPVLFSAQGSHGLWTAPGKHRFVRVPRLFDVNGFGTPWSTWKYIDISYVNERTGRTVGPEWLQFYGRWGNPKSKCHPLKRIGLNFCEHSDGPTGIPLKKPNFYCYL</sequence>
<evidence type="ECO:0000313" key="2">
    <source>
        <dbReference type="Proteomes" id="UP001151699"/>
    </source>
</evidence>
<dbReference type="EMBL" id="WJQU01000001">
    <property type="protein sequence ID" value="KAJ6645620.1"/>
    <property type="molecule type" value="Genomic_DNA"/>
</dbReference>
<dbReference type="OrthoDB" id="188042at2759"/>
<dbReference type="Proteomes" id="UP001151699">
    <property type="component" value="Chromosome A"/>
</dbReference>
<accession>A0A9Q0S6T1</accession>
<name>A0A9Q0S6T1_9DIPT</name>
<gene>
    <name evidence="1" type="primary">TDA6</name>
    <name evidence="1" type="ORF">Bhyg_00827</name>
</gene>
<evidence type="ECO:0000313" key="1">
    <source>
        <dbReference type="EMBL" id="KAJ6645620.1"/>
    </source>
</evidence>
<comment type="caution">
    <text evidence="1">The sequence shown here is derived from an EMBL/GenBank/DDBJ whole genome shotgun (WGS) entry which is preliminary data.</text>
</comment>
<organism evidence="1 2">
    <name type="scientific">Pseudolycoriella hygida</name>
    <dbReference type="NCBI Taxonomy" id="35572"/>
    <lineage>
        <taxon>Eukaryota</taxon>
        <taxon>Metazoa</taxon>
        <taxon>Ecdysozoa</taxon>
        <taxon>Arthropoda</taxon>
        <taxon>Hexapoda</taxon>
        <taxon>Insecta</taxon>
        <taxon>Pterygota</taxon>
        <taxon>Neoptera</taxon>
        <taxon>Endopterygota</taxon>
        <taxon>Diptera</taxon>
        <taxon>Nematocera</taxon>
        <taxon>Sciaroidea</taxon>
        <taxon>Sciaridae</taxon>
        <taxon>Pseudolycoriella</taxon>
    </lineage>
</organism>
<reference evidence="1" key="1">
    <citation type="submission" date="2022-07" db="EMBL/GenBank/DDBJ databases">
        <authorList>
            <person name="Trinca V."/>
            <person name="Uliana J.V.C."/>
            <person name="Torres T.T."/>
            <person name="Ward R.J."/>
            <person name="Monesi N."/>
        </authorList>
    </citation>
    <scope>NUCLEOTIDE SEQUENCE</scope>
    <source>
        <strain evidence="1">HSMRA1968</strain>
        <tissue evidence="1">Whole embryos</tissue>
    </source>
</reference>
<protein>
    <submittedName>
        <fullName evidence="1">Vacuolar protein sorting-associated protein TDA6</fullName>
    </submittedName>
</protein>
<dbReference type="PANTHER" id="PTHR48174:SF5">
    <property type="entry name" value="VACUOLAR PROTEIN SORTING-ASSOCIATED PROTEIN 62"/>
    <property type="match status" value="1"/>
</dbReference>